<proteinExistence type="predicted"/>
<dbReference type="NCBIfam" id="TIGR01712">
    <property type="entry name" value="phage_N6A_met"/>
    <property type="match status" value="1"/>
</dbReference>
<keyword evidence="2" id="KW-1185">Reference proteome</keyword>
<organism evidence="1 2">
    <name type="scientific">Escherichia phage PTXU04</name>
    <dbReference type="NCBI Taxonomy" id="2508206"/>
    <lineage>
        <taxon>Viruses</taxon>
        <taxon>Duplodnaviria</taxon>
        <taxon>Heunggongvirae</taxon>
        <taxon>Uroviricota</taxon>
        <taxon>Caudoviricetes</taxon>
        <taxon>Xuquatrovirus</taxon>
        <taxon>Xuquatrovirus PTXU04</taxon>
    </lineage>
</organism>
<dbReference type="GO" id="GO:0009307">
    <property type="term" value="P:DNA restriction-modification system"/>
    <property type="evidence" value="ECO:0007669"/>
    <property type="project" value="InterPro"/>
</dbReference>
<keyword evidence="1" id="KW-0808">Transferase</keyword>
<dbReference type="GO" id="GO:0003677">
    <property type="term" value="F:DNA binding"/>
    <property type="evidence" value="ECO:0007669"/>
    <property type="project" value="InterPro"/>
</dbReference>
<dbReference type="GO" id="GO:0009007">
    <property type="term" value="F:site-specific DNA-methyltransferase (adenine-specific) activity"/>
    <property type="evidence" value="ECO:0007669"/>
    <property type="project" value="InterPro"/>
</dbReference>
<keyword evidence="1" id="KW-0489">Methyltransferase</keyword>
<accession>A0A482MT38</accession>
<gene>
    <name evidence="1" type="ORF">PTXU04_00045</name>
</gene>
<evidence type="ECO:0000313" key="2">
    <source>
        <dbReference type="Proteomes" id="UP000307461"/>
    </source>
</evidence>
<dbReference type="Pfam" id="PF05869">
    <property type="entry name" value="Dam"/>
    <property type="match status" value="1"/>
</dbReference>
<name>A0A482MT38_9CAUD</name>
<sequence length="164" mass="18697">MKPFYASKTPKELRDCWGTPQWLIDRLSLEFDFAIDAAADEHNRKFPLYFKQGLGFNWADFCPEGKWVWNNPPFSLVDPWVDQWIQCSESDRGVVSIVNAQTAARWFHKALEACSEARFSIGRVAFIHPVTGKRVAGNNLGQVLFVFEPGKLGEKRIGTFKGTK</sequence>
<dbReference type="InterPro" id="IPR008593">
    <property type="entry name" value="Dam_MeTrfase"/>
</dbReference>
<reference evidence="1 2" key="1">
    <citation type="submission" date="2019-01" db="EMBL/GenBank/DDBJ databases">
        <title>Still something new to discover - new insights into E. coli phage diversity and taxonomy.</title>
        <authorList>
            <person name="Korf I.H.E."/>
            <person name="Adriaennsens E."/>
            <person name="Dreiseikelmann B."/>
            <person name="Kropinski A."/>
            <person name="Nimtz M."/>
            <person name="Meier-Kolthoff J.P."/>
            <person name="Rohde M."/>
            <person name="van Raaij M."/>
            <person name="Wittmann J."/>
        </authorList>
    </citation>
    <scope>NUCLEOTIDE SEQUENCE [LARGE SCALE GENOMIC DNA]</scope>
</reference>
<evidence type="ECO:0000313" key="1">
    <source>
        <dbReference type="EMBL" id="QBQ76659.1"/>
    </source>
</evidence>
<protein>
    <submittedName>
        <fullName evidence="1">Putative N-6-adenine-methyltransferase</fullName>
    </submittedName>
</protein>
<dbReference type="EMBL" id="MK373772">
    <property type="protein sequence ID" value="QBQ76659.1"/>
    <property type="molecule type" value="Genomic_DNA"/>
</dbReference>
<dbReference type="GO" id="GO:0032259">
    <property type="term" value="P:methylation"/>
    <property type="evidence" value="ECO:0007669"/>
    <property type="project" value="UniProtKB-KW"/>
</dbReference>
<dbReference type="Proteomes" id="UP000307461">
    <property type="component" value="Segment"/>
</dbReference>